<name>A0A518I2K1_9BACT</name>
<sequence precursor="true">MRCLFLIALLVGFVADALPDASSADERPRLFVLTDIGGDPDDQQSLVRLMVYSNEFQIEGLVASASGTPGELKVATTRTDLIRNTVSAYGKVRRNLVRHAQGWPETESLLNVIKSGNPQRGRQNIGEGHDTEGSALLIERVDAGSTDRPLNITIWGGQTDLAQALWRVRKDRGADGLAEFVKRFRVYDIADQDGIADWMQSEFPGMYYILSKAKAGTDKRNATFRGMYLTGDESLTSRAWIEANVRSTGPLGQLYPTKTWTSPNPHGCMKEGDTPSWFFFLPQGHNAPSDPTQPGWGGQFDRAADGWYRDDQPTTDHRLSVSRWRGEFQQDFSRRMSWCMDP</sequence>
<dbReference type="Gene3D" id="3.90.245.10">
    <property type="entry name" value="Ribonucleoside hydrolase-like"/>
    <property type="match status" value="1"/>
</dbReference>
<feature type="domain" description="Cellulose-binding Sde182 nucleoside hydrolase-like" evidence="2">
    <location>
        <begin position="29"/>
        <end position="300"/>
    </location>
</feature>
<dbReference type="Pfam" id="PF07632">
    <property type="entry name" value="Sde182_NH-like"/>
    <property type="match status" value="1"/>
</dbReference>
<reference evidence="3 4" key="1">
    <citation type="submission" date="2019-03" db="EMBL/GenBank/DDBJ databases">
        <title>Deep-cultivation of Planctomycetes and their phenomic and genomic characterization uncovers novel biology.</title>
        <authorList>
            <person name="Wiegand S."/>
            <person name="Jogler M."/>
            <person name="Boedeker C."/>
            <person name="Pinto D."/>
            <person name="Vollmers J."/>
            <person name="Rivas-Marin E."/>
            <person name="Kohn T."/>
            <person name="Peeters S.H."/>
            <person name="Heuer A."/>
            <person name="Rast P."/>
            <person name="Oberbeckmann S."/>
            <person name="Bunk B."/>
            <person name="Jeske O."/>
            <person name="Meyerdierks A."/>
            <person name="Storesund J.E."/>
            <person name="Kallscheuer N."/>
            <person name="Luecker S."/>
            <person name="Lage O.M."/>
            <person name="Pohl T."/>
            <person name="Merkel B.J."/>
            <person name="Hornburger P."/>
            <person name="Mueller R.-W."/>
            <person name="Bruemmer F."/>
            <person name="Labrenz M."/>
            <person name="Spormann A.M."/>
            <person name="Op den Camp H."/>
            <person name="Overmann J."/>
            <person name="Amann R."/>
            <person name="Jetten M.S.M."/>
            <person name="Mascher T."/>
            <person name="Medema M.H."/>
            <person name="Devos D.P."/>
            <person name="Kaster A.-K."/>
            <person name="Ovreas L."/>
            <person name="Rohde M."/>
            <person name="Galperin M.Y."/>
            <person name="Jogler C."/>
        </authorList>
    </citation>
    <scope>NUCLEOTIDE SEQUENCE [LARGE SCALE GENOMIC DNA]</scope>
    <source>
        <strain evidence="3 4">Enr13</strain>
    </source>
</reference>
<dbReference type="AlphaFoldDB" id="A0A518I2K1"/>
<feature type="signal peptide" evidence="1">
    <location>
        <begin position="1"/>
        <end position="17"/>
    </location>
</feature>
<organism evidence="3 4">
    <name type="scientific">Stieleria neptunia</name>
    <dbReference type="NCBI Taxonomy" id="2527979"/>
    <lineage>
        <taxon>Bacteria</taxon>
        <taxon>Pseudomonadati</taxon>
        <taxon>Planctomycetota</taxon>
        <taxon>Planctomycetia</taxon>
        <taxon>Pirellulales</taxon>
        <taxon>Pirellulaceae</taxon>
        <taxon>Stieleria</taxon>
    </lineage>
</organism>
<dbReference type="OrthoDB" id="253051at2"/>
<dbReference type="KEGG" id="snep:Enr13x_72410"/>
<protein>
    <recommendedName>
        <fullName evidence="2">Cellulose-binding Sde182 nucleoside hydrolase-like domain-containing protein</fullName>
    </recommendedName>
</protein>
<keyword evidence="4" id="KW-1185">Reference proteome</keyword>
<evidence type="ECO:0000313" key="3">
    <source>
        <dbReference type="EMBL" id="QDV47332.1"/>
    </source>
</evidence>
<evidence type="ECO:0000259" key="2">
    <source>
        <dbReference type="Pfam" id="PF07632"/>
    </source>
</evidence>
<dbReference type="GO" id="GO:0016799">
    <property type="term" value="F:hydrolase activity, hydrolyzing N-glycosyl compounds"/>
    <property type="evidence" value="ECO:0007669"/>
    <property type="project" value="InterPro"/>
</dbReference>
<dbReference type="InterPro" id="IPR011483">
    <property type="entry name" value="Sde182_NH-like"/>
</dbReference>
<feature type="chain" id="PRO_5022085587" description="Cellulose-binding Sde182 nucleoside hydrolase-like domain-containing protein" evidence="1">
    <location>
        <begin position="18"/>
        <end position="342"/>
    </location>
</feature>
<keyword evidence="1" id="KW-0732">Signal</keyword>
<gene>
    <name evidence="3" type="ORF">Enr13x_72410</name>
</gene>
<dbReference type="Proteomes" id="UP000319004">
    <property type="component" value="Chromosome"/>
</dbReference>
<dbReference type="InterPro" id="IPR036452">
    <property type="entry name" value="Ribo_hydro-like"/>
</dbReference>
<accession>A0A518I2K1</accession>
<proteinExistence type="predicted"/>
<evidence type="ECO:0000313" key="4">
    <source>
        <dbReference type="Proteomes" id="UP000319004"/>
    </source>
</evidence>
<evidence type="ECO:0000256" key="1">
    <source>
        <dbReference type="SAM" id="SignalP"/>
    </source>
</evidence>
<dbReference type="EMBL" id="CP037423">
    <property type="protein sequence ID" value="QDV47332.1"/>
    <property type="molecule type" value="Genomic_DNA"/>
</dbReference>
<dbReference type="RefSeq" id="WP_145391412.1">
    <property type="nucleotide sequence ID" value="NZ_CP037423.1"/>
</dbReference>
<dbReference type="SUPFAM" id="SSF53590">
    <property type="entry name" value="Nucleoside hydrolase"/>
    <property type="match status" value="1"/>
</dbReference>